<evidence type="ECO:0000313" key="2">
    <source>
        <dbReference type="Proteomes" id="UP000019591"/>
    </source>
</evidence>
<dbReference type="KEGG" id="eac:EAL2_808p01940"/>
<evidence type="ECO:0000313" key="1">
    <source>
        <dbReference type="EMBL" id="AHM57699.1"/>
    </source>
</evidence>
<sequence>MEKYACDELQKGKYLVGKIYKDVLQHRVKDIENELSIQFERKIAFYYLDVDIDKDKYILRFLYDEILQNV</sequence>
<dbReference type="EMBL" id="CP007453">
    <property type="protein sequence ID" value="AHM57699.1"/>
    <property type="molecule type" value="Genomic_DNA"/>
</dbReference>
<name>W8T7K5_PEPAC</name>
<reference evidence="1 2" key="1">
    <citation type="journal article" date="2014" name="Genome Announc.">
        <title>Complete Genome Sequence of Amino Acid-Utilizing Eubacterium acidaminophilum al-2 (DSM 3953).</title>
        <authorList>
            <person name="Poehlein A."/>
            <person name="Andreesen J.R."/>
            <person name="Daniel R."/>
        </authorList>
    </citation>
    <scope>NUCLEOTIDE SEQUENCE [LARGE SCALE GENOMIC DNA]</scope>
    <source>
        <strain evidence="1 2">DSM 3953</strain>
        <plasmid evidence="2">Plasmid EAL2_808p</plasmid>
    </source>
</reference>
<proteinExistence type="predicted"/>
<dbReference type="Proteomes" id="UP000019591">
    <property type="component" value="Plasmid EAL2_808p"/>
</dbReference>
<keyword evidence="1" id="KW-0614">Plasmid</keyword>
<accession>W8T7K5</accession>
<keyword evidence="2" id="KW-1185">Reference proteome</keyword>
<gene>
    <name evidence="1" type="ORF">EAL2_808p01940</name>
</gene>
<organism evidence="1 2">
    <name type="scientific">Peptoclostridium acidaminophilum DSM 3953</name>
    <dbReference type="NCBI Taxonomy" id="1286171"/>
    <lineage>
        <taxon>Bacteria</taxon>
        <taxon>Bacillati</taxon>
        <taxon>Bacillota</taxon>
        <taxon>Clostridia</taxon>
        <taxon>Peptostreptococcales</taxon>
        <taxon>Peptoclostridiaceae</taxon>
        <taxon>Peptoclostridium</taxon>
    </lineage>
</organism>
<geneLocation type="plasmid" evidence="1 2">
    <name>EAL2_808p</name>
</geneLocation>
<dbReference type="HOGENOM" id="CLU_2751791_0_0_9"/>
<dbReference type="PATRIC" id="fig|1286171.3.peg.2372"/>
<dbReference type="AlphaFoldDB" id="W8T7K5"/>
<protein>
    <submittedName>
        <fullName evidence="1">Uncharacterized protein</fullName>
    </submittedName>
</protein>